<organism evidence="4 5">
    <name type="scientific">Candidatus Chaera renei</name>
    <dbReference type="NCBI Taxonomy" id="2506947"/>
    <lineage>
        <taxon>Bacteria</taxon>
        <taxon>Candidatus Saccharimonadota</taxon>
        <taxon>Candidatus Saccharimonadia</taxon>
        <taxon>Candidatus Saccharimonadales</taxon>
        <taxon>Candidatus Saccharimonadaceae</taxon>
        <taxon>Candidatus Chaera</taxon>
    </lineage>
</organism>
<evidence type="ECO:0000313" key="5">
    <source>
        <dbReference type="Proteomes" id="UP000289269"/>
    </source>
</evidence>
<dbReference type="PANTHER" id="PTHR37938:SF1">
    <property type="entry name" value="BLL0215 PROTEIN"/>
    <property type="match status" value="1"/>
</dbReference>
<gene>
    <name evidence="4" type="ORF">EOT04_00580</name>
</gene>
<evidence type="ECO:0000313" key="4">
    <source>
        <dbReference type="EMBL" id="RWZ79743.1"/>
    </source>
</evidence>
<feature type="region of interest" description="Disordered" evidence="1">
    <location>
        <begin position="1"/>
        <end position="21"/>
    </location>
</feature>
<evidence type="ECO:0000256" key="2">
    <source>
        <dbReference type="SAM" id="Phobius"/>
    </source>
</evidence>
<reference evidence="4" key="1">
    <citation type="submission" date="2019-01" db="EMBL/GenBank/DDBJ databases">
        <title>Genomic signatures and co-occurrence patterns of the ultra-small Saccharimodia (Patescibacteria phylum) suggest a symbiotic lifestyle.</title>
        <authorList>
            <person name="Lemos L."/>
            <person name="Medeiros J."/>
            <person name="Andreote F."/>
            <person name="Fernandes G."/>
            <person name="Varani A."/>
            <person name="Oliveira G."/>
            <person name="Pylro V."/>
        </authorList>
    </citation>
    <scope>NUCLEOTIDE SEQUENCE [LARGE SCALE GENOMIC DNA]</scope>
    <source>
        <strain evidence="4">AMD01</strain>
    </source>
</reference>
<dbReference type="Proteomes" id="UP000289269">
    <property type="component" value="Unassembled WGS sequence"/>
</dbReference>
<evidence type="ECO:0000256" key="1">
    <source>
        <dbReference type="SAM" id="MobiDB-lite"/>
    </source>
</evidence>
<name>A0A4Q0AK49_9BACT</name>
<feature type="domain" description="YdbS-like PH" evidence="3">
    <location>
        <begin position="135"/>
        <end position="213"/>
    </location>
</feature>
<dbReference type="AlphaFoldDB" id="A0A4Q0AK49"/>
<proteinExistence type="predicted"/>
<dbReference type="Pfam" id="PF03703">
    <property type="entry name" value="bPH_2"/>
    <property type="match status" value="1"/>
</dbReference>
<protein>
    <recommendedName>
        <fullName evidence="3">YdbS-like PH domain-containing protein</fullName>
    </recommendedName>
</protein>
<keyword evidence="2" id="KW-0812">Transmembrane</keyword>
<keyword evidence="5" id="KW-1185">Reference proteome</keyword>
<keyword evidence="2" id="KW-1133">Transmembrane helix</keyword>
<feature type="compositionally biased region" description="Pro residues" evidence="1">
    <location>
        <begin position="1"/>
        <end position="16"/>
    </location>
</feature>
<feature type="transmembrane region" description="Helical" evidence="2">
    <location>
        <begin position="66"/>
        <end position="86"/>
    </location>
</feature>
<accession>A0A4Q0AK49</accession>
<dbReference type="EMBL" id="SCKW01000003">
    <property type="protein sequence ID" value="RWZ79743.1"/>
    <property type="molecule type" value="Genomic_DNA"/>
</dbReference>
<dbReference type="InterPro" id="IPR005182">
    <property type="entry name" value="YdbS-like_PH"/>
</dbReference>
<sequence length="225" mass="25360">MPPITPNQAPPQPQPSAPVAQGDPARQLEIQRLHEESLRRYPQLHLSPGEYVIFAVKRHPIGLLQIWGFVGLSILLIMALVVLYAVSRAQLAQLMMLFVEQLPSPGLVSVPLLFVLVLFIIGGAISTFVYLDNRFYLTNESVIQVIRTNLLARREQTINLDNIEDASFRQRGLLQMLLNYGSLRLSTEGEETTYIFNFAANPRLYIGKINDAAEAFKRRRQAAGY</sequence>
<comment type="caution">
    <text evidence="4">The sequence shown here is derived from an EMBL/GenBank/DDBJ whole genome shotgun (WGS) entry which is preliminary data.</text>
</comment>
<keyword evidence="2" id="KW-0472">Membrane</keyword>
<dbReference type="PANTHER" id="PTHR37938">
    <property type="entry name" value="BLL0215 PROTEIN"/>
    <property type="match status" value="1"/>
</dbReference>
<evidence type="ECO:0000259" key="3">
    <source>
        <dbReference type="Pfam" id="PF03703"/>
    </source>
</evidence>
<feature type="transmembrane region" description="Helical" evidence="2">
    <location>
        <begin position="106"/>
        <end position="131"/>
    </location>
</feature>